<dbReference type="Proteomes" id="UP000593565">
    <property type="component" value="Unassembled WGS sequence"/>
</dbReference>
<accession>A0A7J6AYL9</accession>
<dbReference type="EMBL" id="JAAGNN010000006">
    <property type="protein sequence ID" value="KAF4087973.1"/>
    <property type="molecule type" value="Genomic_DNA"/>
</dbReference>
<dbReference type="AlphaFoldDB" id="A0A7J6AYL9"/>
<comment type="caution">
    <text evidence="1">The sequence shown here is derived from an EMBL/GenBank/DDBJ whole genome shotgun (WGS) entry which is preliminary data.</text>
</comment>
<protein>
    <submittedName>
        <fullName evidence="1">Uncharacterized protein</fullName>
    </submittedName>
</protein>
<evidence type="ECO:0000313" key="1">
    <source>
        <dbReference type="EMBL" id="KAF4087973.1"/>
    </source>
</evidence>
<name>A0A7J6AYL9_AMEME</name>
<reference evidence="1 2" key="1">
    <citation type="submission" date="2020-02" db="EMBL/GenBank/DDBJ databases">
        <title>A chromosome-scale genome assembly of the black bullhead catfish (Ameiurus melas).</title>
        <authorList>
            <person name="Wen M."/>
            <person name="Zham M."/>
            <person name="Cabau C."/>
            <person name="Klopp C."/>
            <person name="Donnadieu C."/>
            <person name="Roques C."/>
            <person name="Bouchez O."/>
            <person name="Lampietro C."/>
            <person name="Jouanno E."/>
            <person name="Herpin A."/>
            <person name="Louis A."/>
            <person name="Berthelot C."/>
            <person name="Parey E."/>
            <person name="Roest-Crollius H."/>
            <person name="Braasch I."/>
            <person name="Postlethwait J."/>
            <person name="Robinson-Rechavi M."/>
            <person name="Echchiki A."/>
            <person name="Begum T."/>
            <person name="Montfort J."/>
            <person name="Schartl M."/>
            <person name="Bobe J."/>
            <person name="Guiguen Y."/>
        </authorList>
    </citation>
    <scope>NUCLEOTIDE SEQUENCE [LARGE SCALE GENOMIC DNA]</scope>
    <source>
        <strain evidence="1">M_S1</strain>
        <tissue evidence="1">Blood</tissue>
    </source>
</reference>
<organism evidence="1 2">
    <name type="scientific">Ameiurus melas</name>
    <name type="common">Black bullhead</name>
    <name type="synonym">Silurus melas</name>
    <dbReference type="NCBI Taxonomy" id="219545"/>
    <lineage>
        <taxon>Eukaryota</taxon>
        <taxon>Metazoa</taxon>
        <taxon>Chordata</taxon>
        <taxon>Craniata</taxon>
        <taxon>Vertebrata</taxon>
        <taxon>Euteleostomi</taxon>
        <taxon>Actinopterygii</taxon>
        <taxon>Neopterygii</taxon>
        <taxon>Teleostei</taxon>
        <taxon>Ostariophysi</taxon>
        <taxon>Siluriformes</taxon>
        <taxon>Ictaluridae</taxon>
        <taxon>Ameiurus</taxon>
    </lineage>
</organism>
<evidence type="ECO:0000313" key="2">
    <source>
        <dbReference type="Proteomes" id="UP000593565"/>
    </source>
</evidence>
<gene>
    <name evidence="1" type="ORF">AMELA_G00077380</name>
</gene>
<proteinExistence type="predicted"/>
<keyword evidence="2" id="KW-1185">Reference proteome</keyword>
<sequence>MWEAIKVMGGTLFGQTSVNSLGNQSACAIVSPNIKCSGKWRRPCGTGDCALLRAAGMRARFTTHKGFPACCVAVLME</sequence>